<dbReference type="AlphaFoldDB" id="A0A2H0XF00"/>
<protein>
    <submittedName>
        <fullName evidence="1">Uncharacterized protein</fullName>
    </submittedName>
</protein>
<comment type="caution">
    <text evidence="1">The sequence shown here is derived from an EMBL/GenBank/DDBJ whole genome shotgun (WGS) entry which is preliminary data.</text>
</comment>
<evidence type="ECO:0000313" key="1">
    <source>
        <dbReference type="EMBL" id="PIS23441.1"/>
    </source>
</evidence>
<evidence type="ECO:0000313" key="2">
    <source>
        <dbReference type="Proteomes" id="UP000230340"/>
    </source>
</evidence>
<name>A0A2H0XF00_UNCKA</name>
<dbReference type="EMBL" id="PEYT01000002">
    <property type="protein sequence ID" value="PIS23441.1"/>
    <property type="molecule type" value="Genomic_DNA"/>
</dbReference>
<proteinExistence type="predicted"/>
<accession>A0A2H0XF00</accession>
<gene>
    <name evidence="1" type="ORF">COT49_00270</name>
</gene>
<organism evidence="1 2">
    <name type="scientific">candidate division WWE3 bacterium CG08_land_8_20_14_0_20_40_13</name>
    <dbReference type="NCBI Taxonomy" id="1975084"/>
    <lineage>
        <taxon>Bacteria</taxon>
        <taxon>Katanobacteria</taxon>
    </lineage>
</organism>
<sequence length="59" mass="6790">MNKSLLPKLKEVKESGDLKEMEGILKEFFGLPLSELAVAEAFRQLSKNSIWKLLQKKEQ</sequence>
<dbReference type="Proteomes" id="UP000230340">
    <property type="component" value="Unassembled WGS sequence"/>
</dbReference>
<reference evidence="2" key="1">
    <citation type="submission" date="2017-09" db="EMBL/GenBank/DDBJ databases">
        <title>Depth-based differentiation of microbial function through sediment-hosted aquifers and enrichment of novel symbionts in the deep terrestrial subsurface.</title>
        <authorList>
            <person name="Probst A.J."/>
            <person name="Ladd B."/>
            <person name="Jarett J.K."/>
            <person name="Geller-Mcgrath D.E."/>
            <person name="Sieber C.M.K."/>
            <person name="Emerson J.B."/>
            <person name="Anantharaman K."/>
            <person name="Thomas B.C."/>
            <person name="Malmstrom R."/>
            <person name="Stieglmeier M."/>
            <person name="Klingl A."/>
            <person name="Woyke T."/>
            <person name="Ryan C.M."/>
            <person name="Banfield J.F."/>
        </authorList>
    </citation>
    <scope>NUCLEOTIDE SEQUENCE [LARGE SCALE GENOMIC DNA]</scope>
</reference>